<name>D1BSM7_XYLCX</name>
<feature type="transmembrane region" description="Helical" evidence="12">
    <location>
        <begin position="90"/>
        <end position="107"/>
    </location>
</feature>
<dbReference type="SUPFAM" id="SSF52833">
    <property type="entry name" value="Thioredoxin-like"/>
    <property type="match status" value="1"/>
</dbReference>
<evidence type="ECO:0000313" key="16">
    <source>
        <dbReference type="Proteomes" id="UP000002255"/>
    </source>
</evidence>
<keyword evidence="7 12" id="KW-1133">Transmembrane helix</keyword>
<comment type="catalytic activity">
    <reaction evidence="12">
        <text>Na(+)(in) + 2 H(+)(out) = Na(+)(out) + 2 H(+)(in)</text>
        <dbReference type="Rhea" id="RHEA:29251"/>
        <dbReference type="ChEBI" id="CHEBI:15378"/>
        <dbReference type="ChEBI" id="CHEBI:29101"/>
    </reaction>
</comment>
<keyword evidence="6 12" id="KW-0812">Transmembrane</keyword>
<keyword evidence="10 12" id="KW-0472">Membrane</keyword>
<keyword evidence="8 12" id="KW-0915">Sodium</keyword>
<evidence type="ECO:0000256" key="5">
    <source>
        <dbReference type="ARBA" id="ARBA00022475"/>
    </source>
</evidence>
<feature type="transmembrane region" description="Helical" evidence="12">
    <location>
        <begin position="119"/>
        <end position="139"/>
    </location>
</feature>
<dbReference type="InterPro" id="IPR023171">
    <property type="entry name" value="Na/H_antiporter_dom_sf"/>
</dbReference>
<evidence type="ECO:0000256" key="10">
    <source>
        <dbReference type="ARBA" id="ARBA00023136"/>
    </source>
</evidence>
<dbReference type="InterPro" id="IPR012336">
    <property type="entry name" value="Thioredoxin-like_fold"/>
</dbReference>
<accession>D1BSM7</accession>
<evidence type="ECO:0000313" key="15">
    <source>
        <dbReference type="EMBL" id="ACZ30719.1"/>
    </source>
</evidence>
<comment type="function">
    <text evidence="12">Na(+)/H(+) antiporter that extrudes sodium in exchange for external protons.</text>
</comment>
<evidence type="ECO:0000256" key="3">
    <source>
        <dbReference type="ARBA" id="ARBA00022448"/>
    </source>
</evidence>
<evidence type="ECO:0000256" key="6">
    <source>
        <dbReference type="ARBA" id="ARBA00022692"/>
    </source>
</evidence>
<dbReference type="Gene3D" id="1.20.1530.10">
    <property type="entry name" value="Na+/H+ antiporter like domain"/>
    <property type="match status" value="1"/>
</dbReference>
<dbReference type="HOGENOM" id="CLU_015803_3_0_11"/>
<dbReference type="PANTHER" id="PTHR30341">
    <property type="entry name" value="SODIUM ION/PROTON ANTIPORTER NHAA-RELATED"/>
    <property type="match status" value="1"/>
</dbReference>
<dbReference type="EMBL" id="CP001821">
    <property type="protein sequence ID" value="ACZ30719.1"/>
    <property type="molecule type" value="Genomic_DNA"/>
</dbReference>
<comment type="similarity">
    <text evidence="2">In the N-terminal section; belongs to the NhaA Na(+)/H(+) (TC 2.A.33) antiporter family.</text>
</comment>
<dbReference type="PANTHER" id="PTHR30341:SF0">
    <property type="entry name" value="NA(+)_H(+) ANTIPORTER NHAA"/>
    <property type="match status" value="1"/>
</dbReference>
<dbReference type="STRING" id="446471.Xcel_1696"/>
<dbReference type="InterPro" id="IPR036249">
    <property type="entry name" value="Thioredoxin-like_sf"/>
</dbReference>
<dbReference type="Proteomes" id="UP000002255">
    <property type="component" value="Chromosome"/>
</dbReference>
<organism evidence="15 16">
    <name type="scientific">Xylanimonas cellulosilytica (strain DSM 15894 / JCM 12276 / CECT 5975 / KCTC 9989 / LMG 20990 / NBRC 107835 / XIL07)</name>
    <dbReference type="NCBI Taxonomy" id="446471"/>
    <lineage>
        <taxon>Bacteria</taxon>
        <taxon>Bacillati</taxon>
        <taxon>Actinomycetota</taxon>
        <taxon>Actinomycetes</taxon>
        <taxon>Micrococcales</taxon>
        <taxon>Promicromonosporaceae</taxon>
        <taxon>Xylanimonas</taxon>
    </lineage>
</organism>
<feature type="domain" description="Thioredoxin" evidence="14">
    <location>
        <begin position="409"/>
        <end position="590"/>
    </location>
</feature>
<feature type="region of interest" description="Disordered" evidence="13">
    <location>
        <begin position="547"/>
        <end position="572"/>
    </location>
</feature>
<sequence length="600" mass="63805">MRTEAGSAGLLVAAAVLALAWASSPWSAGYTRLWELPLVVQLDGHGLSMDLHGWVSDGLMVVFFFLIGLEVRRELAVGELTDRRRIRVPLLAGVGGMVVPALLYLALNHEGEAARGWGVVIGTDTAFLLGMLALVGPAVSTQLRVFLLTLTVIDDVVAVTVIGVAYTDSLHAGALVAVAAALAGIVVLDRRSAWRSGPYIALVVVAWLATVYSGLHASIAGMLAGLLIPATEPQRSQVEAAAQQFHVFRQSPLPGLQRRTRAHLTRTISVNERFQASLHGVTSYVVVPLFAFANAGVDLRGGVLAEAMGSPVTWGVVLGLVVGKTLGISAGAYAATRLGLGRLPQGVGSGHVVGGAALSGIGFTVALLIVHLAFDDEALRRDAVVGVLLSVVIASVLGRVAFALAARYLGQRDAALPTTLSRPVDPERDHLRGPADAEVTLVEYLDFECPFCARATGAARQVREHFGDRLRYVVRNLPLDVHPHAELAALAAEAAGRQDRYWEMHDTLFAHHDELELEDLAGYAATLGLDVEQFLRDLQEDDLADHVAQDKESAGESGARSTPTFFVGERRHEGPWDAATLIAALEAEASRSGRGARSRR</sequence>
<evidence type="ECO:0000256" key="13">
    <source>
        <dbReference type="SAM" id="MobiDB-lite"/>
    </source>
</evidence>
<dbReference type="InterPro" id="IPR013766">
    <property type="entry name" value="Thioredoxin_domain"/>
</dbReference>
<feature type="transmembrane region" description="Helical" evidence="12">
    <location>
        <begin position="51"/>
        <end position="69"/>
    </location>
</feature>
<dbReference type="AlphaFoldDB" id="D1BSM7"/>
<evidence type="ECO:0000256" key="7">
    <source>
        <dbReference type="ARBA" id="ARBA00022989"/>
    </source>
</evidence>
<dbReference type="Gene3D" id="3.40.30.10">
    <property type="entry name" value="Glutaredoxin"/>
    <property type="match status" value="1"/>
</dbReference>
<evidence type="ECO:0000259" key="14">
    <source>
        <dbReference type="PROSITE" id="PS51352"/>
    </source>
</evidence>
<feature type="transmembrane region" description="Helical" evidence="12">
    <location>
        <begin position="314"/>
        <end position="340"/>
    </location>
</feature>
<comment type="similarity">
    <text evidence="12">Belongs to the NhaA Na(+)/H(+) (TC 2.A.33) antiporter family.</text>
</comment>
<reference evidence="15 16" key="2">
    <citation type="journal article" date="2010" name="Stand. Genomic Sci.">
        <title>Complete genome sequence of Xylanimonas cellulosilytica type strain (XIL07).</title>
        <authorList>
            <person name="Foster B."/>
            <person name="Pukall R."/>
            <person name="Abt B."/>
            <person name="Nolan M."/>
            <person name="Glavina Del Rio T."/>
            <person name="Chen F."/>
            <person name="Lucas S."/>
            <person name="Tice H."/>
            <person name="Pitluck S."/>
            <person name="Cheng J.-F."/>
            <person name="Chertkov O."/>
            <person name="Brettin T."/>
            <person name="Han C."/>
            <person name="Detter J.C."/>
            <person name="Bruce D."/>
            <person name="Goodwin L."/>
            <person name="Ivanova N."/>
            <person name="Mavromatis K."/>
            <person name="Pati A."/>
            <person name="Mikhailova N."/>
            <person name="Chen A."/>
            <person name="Palaniappan K."/>
            <person name="Land M."/>
            <person name="Hauser L."/>
            <person name="Chang Y.-J."/>
            <person name="Jeffries C.D."/>
            <person name="Chain P."/>
            <person name="Rohde M."/>
            <person name="Goeker M."/>
            <person name="Bristow J."/>
            <person name="Eisen J.A."/>
            <person name="Markowitz V."/>
            <person name="Hugenholtz P."/>
            <person name="Kyrpides N.C."/>
            <person name="Klenk H.-P."/>
            <person name="Lapidus A."/>
        </authorList>
    </citation>
    <scope>NUCLEOTIDE SEQUENCE [LARGE SCALE GENOMIC DNA]</scope>
    <source>
        <strain evidence="16">DSM 15894 / CECT 5975 / LMG 20990 / XIL07</strain>
    </source>
</reference>
<keyword evidence="5 12" id="KW-1003">Cell membrane</keyword>
<proteinExistence type="inferred from homology"/>
<reference evidence="16" key="1">
    <citation type="submission" date="2009-11" db="EMBL/GenBank/DDBJ databases">
        <title>The complete chromosome of Xylanimonas cellulosilytica DSM 15894.</title>
        <authorList>
            <consortium name="US DOE Joint Genome Institute (JGI-PGF)"/>
            <person name="Lucas S."/>
            <person name="Copeland A."/>
            <person name="Lapidus A."/>
            <person name="Glavina del Rio T."/>
            <person name="Dalin E."/>
            <person name="Tice H."/>
            <person name="Bruce D."/>
            <person name="Goodwin L."/>
            <person name="Pitluck S."/>
            <person name="Kyrpides N."/>
            <person name="Mavromatis K."/>
            <person name="Ivanova N."/>
            <person name="Mikhailova N."/>
            <person name="Foster B."/>
            <person name="Clum A."/>
            <person name="Brettin T."/>
            <person name="Detter J.C."/>
            <person name="Han C."/>
            <person name="Larimer F."/>
            <person name="Land M."/>
            <person name="Hauser L."/>
            <person name="Markowitz V."/>
            <person name="Cheng J.F."/>
            <person name="Hugenholtz P."/>
            <person name="Woyke T."/>
            <person name="Wu D."/>
            <person name="Gehrich-Schroeter G."/>
            <person name="Schneider S."/>
            <person name="Pukall S.R."/>
            <person name="Klenk H.P."/>
            <person name="Eisen J.A."/>
        </authorList>
    </citation>
    <scope>NUCLEOTIDE SEQUENCE [LARGE SCALE GENOMIC DNA]</scope>
    <source>
        <strain evidence="16">DSM 15894 / CECT 5975 / LMG 20990 / XIL07</strain>
    </source>
</reference>
<keyword evidence="9 12" id="KW-0406">Ion transport</keyword>
<dbReference type="NCBIfam" id="TIGR00773">
    <property type="entry name" value="NhaA"/>
    <property type="match status" value="1"/>
</dbReference>
<dbReference type="GO" id="GO:0015385">
    <property type="term" value="F:sodium:proton antiporter activity"/>
    <property type="evidence" value="ECO:0007669"/>
    <property type="project" value="UniProtKB-UniRule"/>
</dbReference>
<keyword evidence="11 12" id="KW-0739">Sodium transport</keyword>
<evidence type="ECO:0000256" key="9">
    <source>
        <dbReference type="ARBA" id="ARBA00023065"/>
    </source>
</evidence>
<feature type="transmembrane region" description="Helical" evidence="12">
    <location>
        <begin position="386"/>
        <end position="406"/>
    </location>
</feature>
<feature type="transmembrane region" description="Helical" evidence="12">
    <location>
        <begin position="352"/>
        <end position="374"/>
    </location>
</feature>
<evidence type="ECO:0000256" key="4">
    <source>
        <dbReference type="ARBA" id="ARBA00022449"/>
    </source>
</evidence>
<dbReference type="HAMAP" id="MF_01844">
    <property type="entry name" value="NhaA"/>
    <property type="match status" value="1"/>
</dbReference>
<dbReference type="Pfam" id="PF13462">
    <property type="entry name" value="Thioredoxin_4"/>
    <property type="match status" value="1"/>
</dbReference>
<evidence type="ECO:0000256" key="11">
    <source>
        <dbReference type="ARBA" id="ARBA00023201"/>
    </source>
</evidence>
<evidence type="ECO:0000256" key="8">
    <source>
        <dbReference type="ARBA" id="ARBA00023053"/>
    </source>
</evidence>
<dbReference type="KEGG" id="xce:Xcel_1696"/>
<evidence type="ECO:0000256" key="1">
    <source>
        <dbReference type="ARBA" id="ARBA00004429"/>
    </source>
</evidence>
<feature type="transmembrane region" description="Helical" evidence="12">
    <location>
        <begin position="146"/>
        <end position="166"/>
    </location>
</feature>
<dbReference type="eggNOG" id="COG1651">
    <property type="taxonomic scope" value="Bacteria"/>
</dbReference>
<evidence type="ECO:0000256" key="2">
    <source>
        <dbReference type="ARBA" id="ARBA00007006"/>
    </source>
</evidence>
<dbReference type="Pfam" id="PF06965">
    <property type="entry name" value="Na_H_antiport_1"/>
    <property type="match status" value="1"/>
</dbReference>
<keyword evidence="4 12" id="KW-0050">Antiport</keyword>
<gene>
    <name evidence="12" type="primary">nhaA</name>
    <name evidence="15" type="ordered locus">Xcel_1696</name>
</gene>
<dbReference type="eggNOG" id="COG3004">
    <property type="taxonomic scope" value="Bacteria"/>
</dbReference>
<keyword evidence="16" id="KW-1185">Reference proteome</keyword>
<protein>
    <recommendedName>
        <fullName evidence="12">Na(+)/H(+) antiporter NhaA</fullName>
    </recommendedName>
    <alternativeName>
        <fullName evidence="12">Sodium/proton antiporter NhaA</fullName>
    </alternativeName>
</protein>
<feature type="transmembrane region" description="Helical" evidence="12">
    <location>
        <begin position="200"/>
        <end position="228"/>
    </location>
</feature>
<feature type="transmembrane region" description="Helical" evidence="12">
    <location>
        <begin position="172"/>
        <end position="188"/>
    </location>
</feature>
<dbReference type="GO" id="GO:0006885">
    <property type="term" value="P:regulation of pH"/>
    <property type="evidence" value="ECO:0007669"/>
    <property type="project" value="UniProtKB-UniRule"/>
</dbReference>
<dbReference type="PROSITE" id="PS51352">
    <property type="entry name" value="THIOREDOXIN_2"/>
    <property type="match status" value="1"/>
</dbReference>
<evidence type="ECO:0000256" key="12">
    <source>
        <dbReference type="HAMAP-Rule" id="MF_01844"/>
    </source>
</evidence>
<comment type="subcellular location">
    <subcellularLocation>
        <location evidence="1">Cell inner membrane</location>
        <topology evidence="1">Multi-pass membrane protein</topology>
    </subcellularLocation>
    <subcellularLocation>
        <location evidence="12">Cell membrane</location>
        <topology evidence="12">Multi-pass membrane protein</topology>
    </subcellularLocation>
</comment>
<keyword evidence="3 12" id="KW-0813">Transport</keyword>
<dbReference type="OrthoDB" id="117402at2"/>
<dbReference type="InterPro" id="IPR004670">
    <property type="entry name" value="NhaA"/>
</dbReference>
<dbReference type="GO" id="GO:0005886">
    <property type="term" value="C:plasma membrane"/>
    <property type="evidence" value="ECO:0007669"/>
    <property type="project" value="UniProtKB-SubCell"/>
</dbReference>